<dbReference type="EMBL" id="LHQQ01000319">
    <property type="protein sequence ID" value="KOS37451.1"/>
    <property type="molecule type" value="Genomic_DNA"/>
</dbReference>
<evidence type="ECO:0000313" key="2">
    <source>
        <dbReference type="Proteomes" id="UP000037696"/>
    </source>
</evidence>
<protein>
    <submittedName>
        <fullName evidence="1">Uncharacterized protein</fullName>
    </submittedName>
</protein>
<dbReference type="Proteomes" id="UP000037696">
    <property type="component" value="Unassembled WGS sequence"/>
</dbReference>
<comment type="caution">
    <text evidence="1">The sequence shown here is derived from an EMBL/GenBank/DDBJ whole genome shotgun (WGS) entry which is preliminary data.</text>
</comment>
<name>A0A0M8NZB7_9EURO</name>
<sequence>MNDMDSLPPPPWGTLSVEQYLITNWNNSSTKTPDQQRKMLVTEFLDVESIPLEWAEDWDSLPAGIDPPRAPTTEEWTQFSDLTAATCFDGTQ</sequence>
<evidence type="ECO:0000313" key="1">
    <source>
        <dbReference type="EMBL" id="KOS37451.1"/>
    </source>
</evidence>
<dbReference type="OrthoDB" id="4364812at2759"/>
<dbReference type="STRING" id="229535.A0A0M8NZB7"/>
<reference evidence="1 2" key="1">
    <citation type="submission" date="2015-08" db="EMBL/GenBank/DDBJ databases">
        <title>Genome sequencing of Penicillium nordicum.</title>
        <authorList>
            <person name="Nguyen H.D."/>
            <person name="Seifert K.A."/>
        </authorList>
    </citation>
    <scope>NUCLEOTIDE SEQUENCE [LARGE SCALE GENOMIC DNA]</scope>
    <source>
        <strain evidence="1 2">DAOMC 185683</strain>
    </source>
</reference>
<proteinExistence type="predicted"/>
<keyword evidence="2" id="KW-1185">Reference proteome</keyword>
<gene>
    <name evidence="1" type="ORF">ACN38_g11758</name>
</gene>
<accession>A0A0M8NZB7</accession>
<organism evidence="1 2">
    <name type="scientific">Penicillium nordicum</name>
    <dbReference type="NCBI Taxonomy" id="229535"/>
    <lineage>
        <taxon>Eukaryota</taxon>
        <taxon>Fungi</taxon>
        <taxon>Dikarya</taxon>
        <taxon>Ascomycota</taxon>
        <taxon>Pezizomycotina</taxon>
        <taxon>Eurotiomycetes</taxon>
        <taxon>Eurotiomycetidae</taxon>
        <taxon>Eurotiales</taxon>
        <taxon>Aspergillaceae</taxon>
        <taxon>Penicillium</taxon>
    </lineage>
</organism>
<dbReference type="AlphaFoldDB" id="A0A0M8NZB7"/>